<dbReference type="SUPFAM" id="SSF47413">
    <property type="entry name" value="lambda repressor-like DNA-binding domains"/>
    <property type="match status" value="1"/>
</dbReference>
<dbReference type="InterPro" id="IPR001387">
    <property type="entry name" value="Cro/C1-type_HTH"/>
</dbReference>
<dbReference type="Gene3D" id="1.10.260.40">
    <property type="entry name" value="lambda repressor-like DNA-binding domains"/>
    <property type="match status" value="1"/>
</dbReference>
<reference evidence="9 10" key="2">
    <citation type="submission" date="2023-06" db="EMBL/GenBank/DDBJ databases">
        <title>Identification and characterization of horizontal gene transfer across gut microbiota members of farm animals based on homology search.</title>
        <authorList>
            <person name="Schwarzerova J."/>
            <person name="Nykrynova M."/>
            <person name="Jureckova K."/>
            <person name="Cejkova D."/>
            <person name="Rychlik I."/>
        </authorList>
    </citation>
    <scope>NUCLEOTIDE SEQUENCE [LARGE SCALE GENOMIC DNA]</scope>
    <source>
        <strain evidence="9 10">ET39</strain>
    </source>
</reference>
<dbReference type="InterPro" id="IPR015927">
    <property type="entry name" value="Peptidase_S24_S26A/B/C"/>
</dbReference>
<dbReference type="InterPro" id="IPR006197">
    <property type="entry name" value="Peptidase_S24_LexA"/>
</dbReference>
<comment type="similarity">
    <text evidence="1 7">Belongs to the peptidase S24 family.</text>
</comment>
<evidence type="ECO:0000256" key="2">
    <source>
        <dbReference type="ARBA" id="ARBA00022763"/>
    </source>
</evidence>
<reference evidence="10" key="1">
    <citation type="submission" date="2023-06" db="EMBL/GenBank/DDBJ databases">
        <title>Identification and characterization of horizontal gene transfer across gut microbiota members of farm animals based on homology search.</title>
        <authorList>
            <person name="Zeman M."/>
            <person name="Kubasova T."/>
            <person name="Jahodarova E."/>
            <person name="Nykrynova M."/>
            <person name="Rychlik I."/>
        </authorList>
    </citation>
    <scope>NUCLEOTIDE SEQUENCE [LARGE SCALE GENOMIC DNA]</scope>
    <source>
        <strain evidence="10">ET39</strain>
    </source>
</reference>
<dbReference type="PANTHER" id="PTHR33516:SF2">
    <property type="entry name" value="LEXA REPRESSOR-RELATED"/>
    <property type="match status" value="1"/>
</dbReference>
<dbReference type="RefSeq" id="WP_289608291.1">
    <property type="nucleotide sequence ID" value="NZ_JAUDCG010000048.1"/>
</dbReference>
<dbReference type="SUPFAM" id="SSF51306">
    <property type="entry name" value="LexA/Signal peptidase"/>
    <property type="match status" value="1"/>
</dbReference>
<dbReference type="SMART" id="SM00530">
    <property type="entry name" value="HTH_XRE"/>
    <property type="match status" value="1"/>
</dbReference>
<dbReference type="InterPro" id="IPR010982">
    <property type="entry name" value="Lambda_DNA-bd_dom_sf"/>
</dbReference>
<dbReference type="PRINTS" id="PR00726">
    <property type="entry name" value="LEXASERPTASE"/>
</dbReference>
<reference evidence="9 10" key="3">
    <citation type="submission" date="2023-06" db="EMBL/GenBank/DDBJ databases">
        <authorList>
            <person name="Zeman M."/>
            <person name="Kubasova T."/>
            <person name="Jahodarova E."/>
            <person name="Nykrynova M."/>
            <person name="Rychlik I."/>
        </authorList>
    </citation>
    <scope>NUCLEOTIDE SEQUENCE [LARGE SCALE GENOMIC DNA]</scope>
    <source>
        <strain evidence="9 10">ET39</strain>
    </source>
</reference>
<dbReference type="Pfam" id="PF01381">
    <property type="entry name" value="HTH_3"/>
    <property type="match status" value="1"/>
</dbReference>
<evidence type="ECO:0000256" key="6">
    <source>
        <dbReference type="ARBA" id="ARBA00023236"/>
    </source>
</evidence>
<dbReference type="CDD" id="cd06529">
    <property type="entry name" value="S24_LexA-like"/>
    <property type="match status" value="1"/>
</dbReference>
<evidence type="ECO:0000256" key="7">
    <source>
        <dbReference type="RuleBase" id="RU003991"/>
    </source>
</evidence>
<dbReference type="Proteomes" id="UP001529340">
    <property type="component" value="Unassembled WGS sequence"/>
</dbReference>
<evidence type="ECO:0000256" key="5">
    <source>
        <dbReference type="ARBA" id="ARBA00023204"/>
    </source>
</evidence>
<keyword evidence="3 7" id="KW-0378">Hydrolase</keyword>
<keyword evidence="6" id="KW-0742">SOS response</keyword>
<accession>A0ABT7UDZ5</accession>
<name>A0ABT7UDZ5_9FIRM</name>
<evidence type="ECO:0000313" key="10">
    <source>
        <dbReference type="Proteomes" id="UP001529340"/>
    </source>
</evidence>
<evidence type="ECO:0000256" key="1">
    <source>
        <dbReference type="ARBA" id="ARBA00007484"/>
    </source>
</evidence>
<dbReference type="CDD" id="cd00093">
    <property type="entry name" value="HTH_XRE"/>
    <property type="match status" value="1"/>
</dbReference>
<protein>
    <submittedName>
        <fullName evidence="9">S24 family peptidase</fullName>
    </submittedName>
</protein>
<dbReference type="InterPro" id="IPR036286">
    <property type="entry name" value="LexA/Signal_pep-like_sf"/>
</dbReference>
<keyword evidence="5" id="KW-0234">DNA repair</keyword>
<dbReference type="EMBL" id="JAUDCG010000048">
    <property type="protein sequence ID" value="MDM8157848.1"/>
    <property type="molecule type" value="Genomic_DNA"/>
</dbReference>
<dbReference type="PANTHER" id="PTHR33516">
    <property type="entry name" value="LEXA REPRESSOR"/>
    <property type="match status" value="1"/>
</dbReference>
<sequence>MKLKDILLSYKTKNGLSHEAMARRIGVSRSTYYRWISESEVHLQAETAKRLSHVLGCERSLLEAPGGQIKPLLGTVKAGYDLFAQEQIEDMIEVSERDAKRGDYFLRVCGDSMEGAHIYDGDLIYVQTCDAVQSGQIAVVLIGEEVTVKRVVYKRDLLILEASNPKVEARYFTQQEIAEQGVRILGRVRFVRTDFD</sequence>
<gene>
    <name evidence="9" type="ORF">QUV96_09385</name>
</gene>
<dbReference type="Pfam" id="PF00717">
    <property type="entry name" value="Peptidase_S24"/>
    <property type="match status" value="1"/>
</dbReference>
<evidence type="ECO:0000256" key="4">
    <source>
        <dbReference type="ARBA" id="ARBA00022813"/>
    </source>
</evidence>
<proteinExistence type="inferred from homology"/>
<keyword evidence="4 7" id="KW-0068">Autocatalytic cleavage</keyword>
<feature type="domain" description="HTH cro/C1-type" evidence="8">
    <location>
        <begin position="7"/>
        <end position="62"/>
    </location>
</feature>
<dbReference type="PROSITE" id="PS50943">
    <property type="entry name" value="HTH_CROC1"/>
    <property type="match status" value="1"/>
</dbReference>
<dbReference type="InterPro" id="IPR050077">
    <property type="entry name" value="LexA_repressor"/>
</dbReference>
<evidence type="ECO:0000259" key="8">
    <source>
        <dbReference type="PROSITE" id="PS50943"/>
    </source>
</evidence>
<evidence type="ECO:0000313" key="9">
    <source>
        <dbReference type="EMBL" id="MDM8157848.1"/>
    </source>
</evidence>
<evidence type="ECO:0000256" key="3">
    <source>
        <dbReference type="ARBA" id="ARBA00022801"/>
    </source>
</evidence>
<organism evidence="9 10">
    <name type="scientific">Amedibacillus dolichus</name>
    <dbReference type="NCBI Taxonomy" id="31971"/>
    <lineage>
        <taxon>Bacteria</taxon>
        <taxon>Bacillati</taxon>
        <taxon>Bacillota</taxon>
        <taxon>Erysipelotrichia</taxon>
        <taxon>Erysipelotrichales</taxon>
        <taxon>Erysipelotrichaceae</taxon>
        <taxon>Amedibacillus</taxon>
    </lineage>
</organism>
<dbReference type="InterPro" id="IPR039418">
    <property type="entry name" value="LexA-like"/>
</dbReference>
<dbReference type="Gene3D" id="2.10.109.10">
    <property type="entry name" value="Umud Fragment, subunit A"/>
    <property type="match status" value="1"/>
</dbReference>
<keyword evidence="10" id="KW-1185">Reference proteome</keyword>
<keyword evidence="2" id="KW-0227">DNA damage</keyword>
<comment type="caution">
    <text evidence="9">The sequence shown here is derived from an EMBL/GenBank/DDBJ whole genome shotgun (WGS) entry which is preliminary data.</text>
</comment>